<proteinExistence type="predicted"/>
<reference evidence="2 3" key="1">
    <citation type="submission" date="2020-01" db="EMBL/GenBank/DDBJ databases">
        <authorList>
            <consortium name="DOE Joint Genome Institute"/>
            <person name="Haridas S."/>
            <person name="Albert R."/>
            <person name="Binder M."/>
            <person name="Bloem J."/>
            <person name="Labutti K."/>
            <person name="Salamov A."/>
            <person name="Andreopoulos B."/>
            <person name="Baker S.E."/>
            <person name="Barry K."/>
            <person name="Bills G."/>
            <person name="Bluhm B.H."/>
            <person name="Cannon C."/>
            <person name="Castanera R."/>
            <person name="Culley D.E."/>
            <person name="Daum C."/>
            <person name="Ezra D."/>
            <person name="Gonzalez J.B."/>
            <person name="Henrissat B."/>
            <person name="Kuo A."/>
            <person name="Liang C."/>
            <person name="Lipzen A."/>
            <person name="Lutzoni F."/>
            <person name="Magnuson J."/>
            <person name="Mondo S."/>
            <person name="Nolan M."/>
            <person name="Ohm R."/>
            <person name="Pangilinan J."/>
            <person name="Park H.-J.H."/>
            <person name="Ramirez L."/>
            <person name="Alfaro M."/>
            <person name="Sun H."/>
            <person name="Tritt A."/>
            <person name="Yoshinaga Y."/>
            <person name="Zwiers L.-H.L."/>
            <person name="Turgeon B.G."/>
            <person name="Goodwin S.B."/>
            <person name="Spatafora J.W."/>
            <person name="Crous P.W."/>
            <person name="Grigoriev I.V."/>
        </authorList>
    </citation>
    <scope>NUCLEOTIDE SEQUENCE [LARGE SCALE GENOMIC DNA]</scope>
    <source>
        <strain evidence="2 3">CBS 611.86</strain>
    </source>
</reference>
<gene>
    <name evidence="2" type="ORF">BDV95DRAFT_669159</name>
</gene>
<evidence type="ECO:0000313" key="3">
    <source>
        <dbReference type="Proteomes" id="UP000481861"/>
    </source>
</evidence>
<dbReference type="EMBL" id="JAADJZ010000014">
    <property type="protein sequence ID" value="KAF2870248.1"/>
    <property type="molecule type" value="Genomic_DNA"/>
</dbReference>
<keyword evidence="3" id="KW-1185">Reference proteome</keyword>
<dbReference type="AlphaFoldDB" id="A0A7C8I3W5"/>
<accession>A0A7C8I3W5</accession>
<dbReference type="OrthoDB" id="194358at2759"/>
<evidence type="ECO:0000313" key="2">
    <source>
        <dbReference type="EMBL" id="KAF2870248.1"/>
    </source>
</evidence>
<feature type="region of interest" description="Disordered" evidence="1">
    <location>
        <begin position="416"/>
        <end position="447"/>
    </location>
</feature>
<comment type="caution">
    <text evidence="2">The sequence shown here is derived from an EMBL/GenBank/DDBJ whole genome shotgun (WGS) entry which is preliminary data.</text>
</comment>
<evidence type="ECO:0000256" key="1">
    <source>
        <dbReference type="SAM" id="MobiDB-lite"/>
    </source>
</evidence>
<sequence length="560" mass="62009">MAPTGATSSPAPAATASPPSAPIAPPRFAGEEFSSNLFADLAPLLTLFGEQVTKQFLSMSLGWADNILLGVGPLGIITAVVSAIRVGGGRRLKALIGRHVAPKSVKHDYLSNPYSAGEALAAAEQELLSSTSDEVCELWNGHTIVRRPGKAQAKEFVVFRIDYQTMIETSGYHAKDMGAEYMRPYTKLDVRGSVRDALSDFQLVITRDPKVSIRCYLQDLFSSDDPLRHVTDKFHRAIQLSLDTFNNAYSGVDLYTYTISWSHLVYGNGDRAFGDAPFQDLTRIYLSYSPMQGALLHDVKEWQFRKELNAILSLWHFTYKRYELPRLYTTNSVEDRIAGSDLKQNGFIRILGNCASFSPEVLRVLPKLIDQSIFLCPKPDGKSCIKDFTHQLASKEPPRWPVFGMKSITDSCSTHDLDAERSEAASDSSINQQPKGFQDLLSGGNPTEHRFENGGANDWEPSDEAYLAVVTSGWLLDQCLLDLYSGFLEAVAEIFASLESNPEVREQEAQLTGSKKRLLMQDFAKVLLETGLVDSEQDAKAIVIPPFLRKACFAEIGQQE</sequence>
<dbReference type="Proteomes" id="UP000481861">
    <property type="component" value="Unassembled WGS sequence"/>
</dbReference>
<protein>
    <submittedName>
        <fullName evidence="2">Uncharacterized protein</fullName>
    </submittedName>
</protein>
<name>A0A7C8I3W5_9PLEO</name>
<feature type="region of interest" description="Disordered" evidence="1">
    <location>
        <begin position="1"/>
        <end position="25"/>
    </location>
</feature>
<feature type="compositionally biased region" description="Low complexity" evidence="1">
    <location>
        <begin position="1"/>
        <end position="18"/>
    </location>
</feature>
<organism evidence="2 3">
    <name type="scientific">Massariosphaeria phaeospora</name>
    <dbReference type="NCBI Taxonomy" id="100035"/>
    <lineage>
        <taxon>Eukaryota</taxon>
        <taxon>Fungi</taxon>
        <taxon>Dikarya</taxon>
        <taxon>Ascomycota</taxon>
        <taxon>Pezizomycotina</taxon>
        <taxon>Dothideomycetes</taxon>
        <taxon>Pleosporomycetidae</taxon>
        <taxon>Pleosporales</taxon>
        <taxon>Pleosporales incertae sedis</taxon>
        <taxon>Massariosphaeria</taxon>
    </lineage>
</organism>